<reference evidence="1 2" key="1">
    <citation type="journal article" date="2018" name="Environ. Microbiol.">
        <title>Novel energy conservation strategies and behaviour of Pelotomaculum schinkii driving syntrophic propionate catabolism.</title>
        <authorList>
            <person name="Hidalgo-Ahumada C.A.P."/>
            <person name="Nobu M.K."/>
            <person name="Narihiro T."/>
            <person name="Tamaki H."/>
            <person name="Liu W.T."/>
            <person name="Kamagata Y."/>
            <person name="Stams A.J.M."/>
            <person name="Imachi H."/>
            <person name="Sousa D.Z."/>
        </authorList>
    </citation>
    <scope>NUCLEOTIDE SEQUENCE [LARGE SCALE GENOMIC DNA]</scope>
    <source>
        <strain evidence="1 2">MGP</strain>
    </source>
</reference>
<evidence type="ECO:0008006" key="3">
    <source>
        <dbReference type="Google" id="ProtNLM"/>
    </source>
</evidence>
<organism evidence="1 2">
    <name type="scientific">Pelotomaculum propionicicum</name>
    <dbReference type="NCBI Taxonomy" id="258475"/>
    <lineage>
        <taxon>Bacteria</taxon>
        <taxon>Bacillati</taxon>
        <taxon>Bacillota</taxon>
        <taxon>Clostridia</taxon>
        <taxon>Eubacteriales</taxon>
        <taxon>Desulfotomaculaceae</taxon>
        <taxon>Pelotomaculum</taxon>
    </lineage>
</organism>
<evidence type="ECO:0000313" key="1">
    <source>
        <dbReference type="EMBL" id="TEB09619.1"/>
    </source>
</evidence>
<comment type="caution">
    <text evidence="1">The sequence shown here is derived from an EMBL/GenBank/DDBJ whole genome shotgun (WGS) entry which is preliminary data.</text>
</comment>
<evidence type="ECO:0000313" key="2">
    <source>
        <dbReference type="Proteomes" id="UP000297597"/>
    </source>
</evidence>
<protein>
    <recommendedName>
        <fullName evidence="3">DUF169 domain-containing protein</fullName>
    </recommendedName>
</protein>
<sequence>MGLCGIHAERRSQRAVFDRKTYGCLGGGAGLGFGNTYLNFPAGIEYFLSTGNKEFCQTDIGKNMVRNMPAIEHGERYVKNPELAKKFVDALPMVDVPYEYIVFKPLEKLQEGEIPKIVVFMANPDQLSALTVLVNYARSTNENVVVPFGAGCHSVGILAYREAEAENPRAIIGLVDISARKQVDKNVLSFTVPYKMFLEMEANVEGSFLEQEEWKHVLERIST</sequence>
<accession>A0A4Y7RLK6</accession>
<dbReference type="EMBL" id="QFFZ01000042">
    <property type="protein sequence ID" value="TEB09619.1"/>
    <property type="molecule type" value="Genomic_DNA"/>
</dbReference>
<dbReference type="AlphaFoldDB" id="A0A4Y7RLK6"/>
<name>A0A4Y7RLK6_9FIRM</name>
<proteinExistence type="predicted"/>
<dbReference type="Proteomes" id="UP000297597">
    <property type="component" value="Unassembled WGS sequence"/>
</dbReference>
<dbReference type="Pfam" id="PF02596">
    <property type="entry name" value="DUF169"/>
    <property type="match status" value="1"/>
</dbReference>
<keyword evidence="2" id="KW-1185">Reference proteome</keyword>
<dbReference type="InterPro" id="IPR003748">
    <property type="entry name" value="DUF169"/>
</dbReference>
<gene>
    <name evidence="1" type="ORF">Pmgp_02988</name>
</gene>